<feature type="non-terminal residue" evidence="2">
    <location>
        <position position="1"/>
    </location>
</feature>
<reference evidence="2" key="1">
    <citation type="journal article" date="2013" name="Genome Biol.">
        <title>Draft genome of the mountain pine beetle, Dendroctonus ponderosae Hopkins, a major forest pest.</title>
        <authorList>
            <person name="Keeling C.I."/>
            <person name="Yuen M.M."/>
            <person name="Liao N.Y."/>
            <person name="Docking T.R."/>
            <person name="Chan S.K."/>
            <person name="Taylor G.A."/>
            <person name="Palmquist D.L."/>
            <person name="Jackman S.D."/>
            <person name="Nguyen A."/>
            <person name="Li M."/>
            <person name="Henderson H."/>
            <person name="Janes J.K."/>
            <person name="Zhao Y."/>
            <person name="Pandoh P."/>
            <person name="Moore R."/>
            <person name="Sperling F.A."/>
            <person name="Huber D.P."/>
            <person name="Birol I."/>
            <person name="Jones S.J."/>
            <person name="Bohlmann J."/>
        </authorList>
    </citation>
    <scope>NUCLEOTIDE SEQUENCE</scope>
</reference>
<dbReference type="OrthoDB" id="10060752at2759"/>
<dbReference type="InterPro" id="IPR016186">
    <property type="entry name" value="C-type_lectin-like/link_sf"/>
</dbReference>
<proteinExistence type="predicted"/>
<dbReference type="Gene3D" id="3.10.100.10">
    <property type="entry name" value="Mannose-Binding Protein A, subunit A"/>
    <property type="match status" value="1"/>
</dbReference>
<dbReference type="HOGENOM" id="CLU_1268055_0_0_1"/>
<feature type="domain" description="Collagenase NC10/endostatin" evidence="1">
    <location>
        <begin position="3"/>
        <end position="131"/>
    </location>
</feature>
<name>N6UGJ1_DENPD</name>
<gene>
    <name evidence="2" type="ORF">YQE_03822</name>
</gene>
<dbReference type="EMBL" id="KB740648">
    <property type="protein sequence ID" value="ENN79766.1"/>
    <property type="molecule type" value="Genomic_DNA"/>
</dbReference>
<dbReference type="AlphaFoldDB" id="N6UGJ1"/>
<protein>
    <recommendedName>
        <fullName evidence="1">Collagenase NC10/endostatin domain-containing protein</fullName>
    </recommendedName>
</protein>
<accession>N6UGJ1</accession>
<evidence type="ECO:0000313" key="2">
    <source>
        <dbReference type="EMBL" id="ENN79766.1"/>
    </source>
</evidence>
<evidence type="ECO:0000259" key="1">
    <source>
        <dbReference type="Pfam" id="PF06482"/>
    </source>
</evidence>
<dbReference type="Pfam" id="PF06482">
    <property type="entry name" value="Endostatin"/>
    <property type="match status" value="1"/>
</dbReference>
<dbReference type="InterPro" id="IPR016187">
    <property type="entry name" value="CTDL_fold"/>
</dbReference>
<sequence length="218" mass="24705">MLKAFLSTRSQDVSSIVRPIDRVLPVCNLRGEVLFDSWQDIFDGRGAPFSHQPRIFSFNGKNVMTDPSWPIKAAWHGALLDGTRALDVSCEAWHSSSYGKFGLAGSLKGQMLLDQNPISCDKKLILLCIESTSELFVQRRRRRRTIDYGIPGHILDAHISELVQQDCTIHEAQDETIHKTFLESHECLNNISAVFIIQNTEGELMSEEQYHQLLNSIH</sequence>
<dbReference type="InterPro" id="IPR010515">
    <property type="entry name" value="Collagenase_NC10/endostatin"/>
</dbReference>
<organism evidence="2">
    <name type="scientific">Dendroctonus ponderosae</name>
    <name type="common">Mountain pine beetle</name>
    <dbReference type="NCBI Taxonomy" id="77166"/>
    <lineage>
        <taxon>Eukaryota</taxon>
        <taxon>Metazoa</taxon>
        <taxon>Ecdysozoa</taxon>
        <taxon>Arthropoda</taxon>
        <taxon>Hexapoda</taxon>
        <taxon>Insecta</taxon>
        <taxon>Pterygota</taxon>
        <taxon>Neoptera</taxon>
        <taxon>Endopterygota</taxon>
        <taxon>Coleoptera</taxon>
        <taxon>Polyphaga</taxon>
        <taxon>Cucujiformia</taxon>
        <taxon>Curculionidae</taxon>
        <taxon>Scolytinae</taxon>
        <taxon>Dendroctonus</taxon>
    </lineage>
</organism>
<dbReference type="SUPFAM" id="SSF56436">
    <property type="entry name" value="C-type lectin-like"/>
    <property type="match status" value="1"/>
</dbReference>